<dbReference type="PANTHER" id="PTHR31769">
    <property type="entry name" value="OS07G0462200 PROTEIN-RELATED"/>
    <property type="match status" value="1"/>
</dbReference>
<evidence type="ECO:0000313" key="10">
    <source>
        <dbReference type="RefSeq" id="XP_021867337.1"/>
    </source>
</evidence>
<feature type="signal peptide" evidence="8">
    <location>
        <begin position="1"/>
        <end position="21"/>
    </location>
</feature>
<feature type="transmembrane region" description="Helical" evidence="7">
    <location>
        <begin position="133"/>
        <end position="153"/>
    </location>
</feature>
<evidence type="ECO:0000256" key="3">
    <source>
        <dbReference type="ARBA" id="ARBA00022729"/>
    </source>
</evidence>
<dbReference type="AlphaFoldDB" id="A0A9R0JGC9"/>
<keyword evidence="5 7" id="KW-0472">Membrane</keyword>
<dbReference type="GeneID" id="110806008"/>
<evidence type="ECO:0000256" key="4">
    <source>
        <dbReference type="ARBA" id="ARBA00022989"/>
    </source>
</evidence>
<sequence>MAKMAGFFICLLVISLDLAAGLCGLEAEMAQNKVRHLKMWIFECKSPSEEAFKFGIAAAGLLILAHIITNLLGCCMGLCSQDHHKSYANRQITTGLLLLSWVILVIGVSLLAIGTLANRKDRASCGMNHRHMLSLGGILCFVHGLFSIAYYVFATSGTH</sequence>
<organism evidence="9 10">
    <name type="scientific">Spinacia oleracea</name>
    <name type="common">Spinach</name>
    <dbReference type="NCBI Taxonomy" id="3562"/>
    <lineage>
        <taxon>Eukaryota</taxon>
        <taxon>Viridiplantae</taxon>
        <taxon>Streptophyta</taxon>
        <taxon>Embryophyta</taxon>
        <taxon>Tracheophyta</taxon>
        <taxon>Spermatophyta</taxon>
        <taxon>Magnoliopsida</taxon>
        <taxon>eudicotyledons</taxon>
        <taxon>Gunneridae</taxon>
        <taxon>Pentapetalae</taxon>
        <taxon>Caryophyllales</taxon>
        <taxon>Chenopodiaceae</taxon>
        <taxon>Chenopodioideae</taxon>
        <taxon>Anserineae</taxon>
        <taxon>Spinacia</taxon>
    </lineage>
</organism>
<comment type="subcellular location">
    <subcellularLocation>
        <location evidence="1">Endomembrane system</location>
        <topology evidence="1">Multi-pass membrane protein</topology>
    </subcellularLocation>
</comment>
<accession>A0A9R0JGC9</accession>
<dbReference type="KEGG" id="soe:110806008"/>
<feature type="chain" id="PRO_5040411752" evidence="8">
    <location>
        <begin position="22"/>
        <end position="159"/>
    </location>
</feature>
<evidence type="ECO:0000256" key="6">
    <source>
        <dbReference type="ARBA" id="ARBA00029467"/>
    </source>
</evidence>
<dbReference type="InterPro" id="IPR009606">
    <property type="entry name" value="DEAL/Modifying_wall_lignin1/2"/>
</dbReference>
<evidence type="ECO:0000256" key="8">
    <source>
        <dbReference type="SAM" id="SignalP"/>
    </source>
</evidence>
<keyword evidence="4 7" id="KW-1133">Transmembrane helix</keyword>
<dbReference type="Pfam" id="PF06749">
    <property type="entry name" value="DUF1218"/>
    <property type="match status" value="1"/>
</dbReference>
<reference evidence="10" key="2">
    <citation type="submission" date="2025-08" db="UniProtKB">
        <authorList>
            <consortium name="RefSeq"/>
        </authorList>
    </citation>
    <scope>IDENTIFICATION</scope>
    <source>
        <tissue evidence="10">Leaf</tissue>
    </source>
</reference>
<dbReference type="OrthoDB" id="1667348at2759"/>
<keyword evidence="3 8" id="KW-0732">Signal</keyword>
<dbReference type="Proteomes" id="UP000813463">
    <property type="component" value="Chromosome 4"/>
</dbReference>
<evidence type="ECO:0000256" key="2">
    <source>
        <dbReference type="ARBA" id="ARBA00022692"/>
    </source>
</evidence>
<evidence type="ECO:0000256" key="7">
    <source>
        <dbReference type="SAM" id="Phobius"/>
    </source>
</evidence>
<dbReference type="GO" id="GO:0012505">
    <property type="term" value="C:endomembrane system"/>
    <property type="evidence" value="ECO:0007669"/>
    <property type="project" value="UniProtKB-SubCell"/>
</dbReference>
<feature type="transmembrane region" description="Helical" evidence="7">
    <location>
        <begin position="56"/>
        <end position="80"/>
    </location>
</feature>
<dbReference type="InterPro" id="IPR052222">
    <property type="entry name" value="DESIGUAL"/>
</dbReference>
<name>A0A9R0JGC9_SPIOL</name>
<protein>
    <submittedName>
        <fullName evidence="10">Protein DESIGUAL 2</fullName>
    </submittedName>
</protein>
<comment type="similarity">
    <text evidence="6">Belongs to the DESIGUAL family.</text>
</comment>
<evidence type="ECO:0000313" key="9">
    <source>
        <dbReference type="Proteomes" id="UP000813463"/>
    </source>
</evidence>
<keyword evidence="2 7" id="KW-0812">Transmembrane</keyword>
<evidence type="ECO:0000256" key="5">
    <source>
        <dbReference type="ARBA" id="ARBA00023136"/>
    </source>
</evidence>
<gene>
    <name evidence="10" type="primary">LOC110806008</name>
</gene>
<keyword evidence="9" id="KW-1185">Reference proteome</keyword>
<proteinExistence type="inferred from homology"/>
<dbReference type="RefSeq" id="XP_021867337.1">
    <property type="nucleotide sequence ID" value="XM_022011645.2"/>
</dbReference>
<evidence type="ECO:0000256" key="1">
    <source>
        <dbReference type="ARBA" id="ARBA00004127"/>
    </source>
</evidence>
<feature type="transmembrane region" description="Helical" evidence="7">
    <location>
        <begin position="92"/>
        <end position="113"/>
    </location>
</feature>
<reference evidence="9" key="1">
    <citation type="journal article" date="2021" name="Nat. Commun.">
        <title>Genomic analyses provide insights into spinach domestication and the genetic basis of agronomic traits.</title>
        <authorList>
            <person name="Cai X."/>
            <person name="Sun X."/>
            <person name="Xu C."/>
            <person name="Sun H."/>
            <person name="Wang X."/>
            <person name="Ge C."/>
            <person name="Zhang Z."/>
            <person name="Wang Q."/>
            <person name="Fei Z."/>
            <person name="Jiao C."/>
            <person name="Wang Q."/>
        </authorList>
    </citation>
    <scope>NUCLEOTIDE SEQUENCE [LARGE SCALE GENOMIC DNA]</scope>
    <source>
        <strain evidence="9">cv. Varoflay</strain>
    </source>
</reference>